<keyword evidence="1" id="KW-0460">Magnesium</keyword>
<comment type="caution">
    <text evidence="3">The sequence shown here is derived from an EMBL/GenBank/DDBJ whole genome shotgun (WGS) entry which is preliminary data.</text>
</comment>
<reference evidence="3 4" key="1">
    <citation type="journal article" date="2018" name="Nat. Biotechnol.">
        <title>A standardized bacterial taxonomy based on genome phylogeny substantially revises the tree of life.</title>
        <authorList>
            <person name="Parks D.H."/>
            <person name="Chuvochina M."/>
            <person name="Waite D.W."/>
            <person name="Rinke C."/>
            <person name="Skarshewski A."/>
            <person name="Chaumeil P.A."/>
            <person name="Hugenholtz P."/>
        </authorList>
    </citation>
    <scope>NUCLEOTIDE SEQUENCE [LARGE SCALE GENOMIC DNA]</scope>
    <source>
        <strain evidence="3">UBA11621</strain>
    </source>
</reference>
<evidence type="ECO:0000256" key="1">
    <source>
        <dbReference type="ARBA" id="ARBA00022842"/>
    </source>
</evidence>
<dbReference type="EMBL" id="DONK01000111">
    <property type="protein sequence ID" value="HBU51102.1"/>
    <property type="molecule type" value="Genomic_DNA"/>
</dbReference>
<dbReference type="Gene3D" id="3.90.550.10">
    <property type="entry name" value="Spore Coat Polysaccharide Biosynthesis Protein SpsA, Chain A"/>
    <property type="match status" value="1"/>
</dbReference>
<evidence type="ECO:0000259" key="2">
    <source>
        <dbReference type="Pfam" id="PF12804"/>
    </source>
</evidence>
<dbReference type="OrthoDB" id="9788394at2"/>
<dbReference type="InterPro" id="IPR029044">
    <property type="entry name" value="Nucleotide-diphossugar_trans"/>
</dbReference>
<sequence length="228" mass="25430">MVTTRLKISKWMRINCGSGWVQNSKLMKRMKLPQNVHLFLLCGGQSRRMGRDKGSLLFQGTSFEQRTKRIALDAGVTDVCTVGGKGKDIVDCIPHRGPAAATIFAMNEAKENILNQAHALVLLPVDMPMLSAVLLHQLIGLSLSQQTSCYYNRDWFPLVIYKPVDYLEELNKLITDSPMPSMKALANVCHAQSVPLSSRLHLALLNVNTPHDFSQLQSLTQRSQTQIS</sequence>
<name>A0A349TSX3_9ALTE</name>
<dbReference type="GO" id="GO:0016779">
    <property type="term" value="F:nucleotidyltransferase activity"/>
    <property type="evidence" value="ECO:0007669"/>
    <property type="project" value="UniProtKB-ARBA"/>
</dbReference>
<dbReference type="AlphaFoldDB" id="A0A349TSX3"/>
<dbReference type="InterPro" id="IPR025877">
    <property type="entry name" value="MobA-like_NTP_Trfase"/>
</dbReference>
<organism evidence="3 4">
    <name type="scientific">Alteromonas australica</name>
    <dbReference type="NCBI Taxonomy" id="589873"/>
    <lineage>
        <taxon>Bacteria</taxon>
        <taxon>Pseudomonadati</taxon>
        <taxon>Pseudomonadota</taxon>
        <taxon>Gammaproteobacteria</taxon>
        <taxon>Alteromonadales</taxon>
        <taxon>Alteromonadaceae</taxon>
        <taxon>Alteromonas/Salinimonas group</taxon>
        <taxon>Alteromonas</taxon>
    </lineage>
</organism>
<accession>A0A349TSX3</accession>
<protein>
    <recommendedName>
        <fullName evidence="2">MobA-like NTP transferase domain-containing protein</fullName>
    </recommendedName>
</protein>
<dbReference type="SUPFAM" id="SSF53448">
    <property type="entry name" value="Nucleotide-diphospho-sugar transferases"/>
    <property type="match status" value="1"/>
</dbReference>
<proteinExistence type="predicted"/>
<dbReference type="Pfam" id="PF12804">
    <property type="entry name" value="NTP_transf_3"/>
    <property type="match status" value="1"/>
</dbReference>
<evidence type="ECO:0000313" key="3">
    <source>
        <dbReference type="EMBL" id="HBU51102.1"/>
    </source>
</evidence>
<gene>
    <name evidence="3" type="ORF">DEB45_07565</name>
</gene>
<dbReference type="Proteomes" id="UP000264779">
    <property type="component" value="Unassembled WGS sequence"/>
</dbReference>
<evidence type="ECO:0000313" key="4">
    <source>
        <dbReference type="Proteomes" id="UP000264779"/>
    </source>
</evidence>
<feature type="domain" description="MobA-like NTP transferase" evidence="2">
    <location>
        <begin position="40"/>
        <end position="178"/>
    </location>
</feature>